<sequence length="145" mass="15303">MSRLLLSGLLLVTFSLALASDPSSLQDFCVADPNSQDAKLVKADDFLFKGLHLMGNTLNAVGSNVTPVTVAKLPGLNTLGIILVGFVTSNPENHLIIKLLKKGDGFVFPEDLIHFQKNVGNGYAIAIAALSSQNPGVITIVNAVF</sequence>
<accession>A0ACB9EBA2</accession>
<evidence type="ECO:0000313" key="1">
    <source>
        <dbReference type="EMBL" id="KAI3755727.1"/>
    </source>
</evidence>
<organism evidence="1 2">
    <name type="scientific">Smallanthus sonchifolius</name>
    <dbReference type="NCBI Taxonomy" id="185202"/>
    <lineage>
        <taxon>Eukaryota</taxon>
        <taxon>Viridiplantae</taxon>
        <taxon>Streptophyta</taxon>
        <taxon>Embryophyta</taxon>
        <taxon>Tracheophyta</taxon>
        <taxon>Spermatophyta</taxon>
        <taxon>Magnoliopsida</taxon>
        <taxon>eudicotyledons</taxon>
        <taxon>Gunneridae</taxon>
        <taxon>Pentapetalae</taxon>
        <taxon>asterids</taxon>
        <taxon>campanulids</taxon>
        <taxon>Asterales</taxon>
        <taxon>Asteraceae</taxon>
        <taxon>Asteroideae</taxon>
        <taxon>Heliantheae alliance</taxon>
        <taxon>Millerieae</taxon>
        <taxon>Smallanthus</taxon>
    </lineage>
</organism>
<gene>
    <name evidence="1" type="ORF">L1987_55533</name>
</gene>
<protein>
    <submittedName>
        <fullName evidence="1">Uncharacterized protein</fullName>
    </submittedName>
</protein>
<reference evidence="1 2" key="2">
    <citation type="journal article" date="2022" name="Mol. Ecol. Resour.">
        <title>The genomes of chicory, endive, great burdock and yacon provide insights into Asteraceae paleo-polyploidization history and plant inulin production.</title>
        <authorList>
            <person name="Fan W."/>
            <person name="Wang S."/>
            <person name="Wang H."/>
            <person name="Wang A."/>
            <person name="Jiang F."/>
            <person name="Liu H."/>
            <person name="Zhao H."/>
            <person name="Xu D."/>
            <person name="Zhang Y."/>
        </authorList>
    </citation>
    <scope>NUCLEOTIDE SEQUENCE [LARGE SCALE GENOMIC DNA]</scope>
    <source>
        <strain evidence="2">cv. Yunnan</strain>
        <tissue evidence="1">Leaves</tissue>
    </source>
</reference>
<proteinExistence type="predicted"/>
<dbReference type="EMBL" id="CM042035">
    <property type="protein sequence ID" value="KAI3755727.1"/>
    <property type="molecule type" value="Genomic_DNA"/>
</dbReference>
<reference evidence="2" key="1">
    <citation type="journal article" date="2022" name="Mol. Ecol. Resour.">
        <title>The genomes of chicory, endive, great burdock and yacon provide insights into Asteraceae palaeo-polyploidization history and plant inulin production.</title>
        <authorList>
            <person name="Fan W."/>
            <person name="Wang S."/>
            <person name="Wang H."/>
            <person name="Wang A."/>
            <person name="Jiang F."/>
            <person name="Liu H."/>
            <person name="Zhao H."/>
            <person name="Xu D."/>
            <person name="Zhang Y."/>
        </authorList>
    </citation>
    <scope>NUCLEOTIDE SEQUENCE [LARGE SCALE GENOMIC DNA]</scope>
    <source>
        <strain evidence="2">cv. Yunnan</strain>
    </source>
</reference>
<keyword evidence="2" id="KW-1185">Reference proteome</keyword>
<evidence type="ECO:0000313" key="2">
    <source>
        <dbReference type="Proteomes" id="UP001056120"/>
    </source>
</evidence>
<dbReference type="Proteomes" id="UP001056120">
    <property type="component" value="Linkage Group LG18"/>
</dbReference>
<name>A0ACB9EBA2_9ASTR</name>
<comment type="caution">
    <text evidence="1">The sequence shown here is derived from an EMBL/GenBank/DDBJ whole genome shotgun (WGS) entry which is preliminary data.</text>
</comment>